<organism evidence="1 2">
    <name type="scientific">Helicobacter pylori GAM260BSi</name>
    <dbReference type="NCBI Taxonomy" id="1159046"/>
    <lineage>
        <taxon>Bacteria</taxon>
        <taxon>Pseudomonadati</taxon>
        <taxon>Campylobacterota</taxon>
        <taxon>Epsilonproteobacteria</taxon>
        <taxon>Campylobacterales</taxon>
        <taxon>Helicobacteraceae</taxon>
        <taxon>Helicobacter</taxon>
    </lineage>
</organism>
<protein>
    <submittedName>
        <fullName evidence="1">Uncharacterized protein</fullName>
    </submittedName>
</protein>
<dbReference type="EMBL" id="APDV01000011">
    <property type="protein sequence ID" value="EMH25417.1"/>
    <property type="molecule type" value="Genomic_DNA"/>
</dbReference>
<gene>
    <name evidence="1" type="ORF">HMPREF1418_00246</name>
</gene>
<dbReference type="AlphaFoldDB" id="M3R1Y0"/>
<proteinExistence type="predicted"/>
<dbReference type="PATRIC" id="fig|1159046.3.peg.233"/>
<accession>M3R1Y0</accession>
<name>M3R1Y0_HELPX</name>
<evidence type="ECO:0000313" key="2">
    <source>
        <dbReference type="Proteomes" id="UP000012023"/>
    </source>
</evidence>
<comment type="caution">
    <text evidence="1">The sequence shown here is derived from an EMBL/GenBank/DDBJ whole genome shotgun (WGS) entry which is preliminary data.</text>
</comment>
<evidence type="ECO:0000313" key="1">
    <source>
        <dbReference type="EMBL" id="EMH25417.1"/>
    </source>
</evidence>
<reference evidence="1 2" key="1">
    <citation type="submission" date="2012-11" db="EMBL/GenBank/DDBJ databases">
        <authorList>
            <person name="Weinstock G."/>
            <person name="Sodergren E."/>
            <person name="Lobos E.A."/>
            <person name="Fulton L."/>
            <person name="Fulton R."/>
            <person name="Courtney L."/>
            <person name="Fronick C."/>
            <person name="O'Laughlin M."/>
            <person name="Godfrey J."/>
            <person name="Wilson R.M."/>
            <person name="Miner T."/>
            <person name="Farmer C."/>
            <person name="Delehaunty K."/>
            <person name="Cordes M."/>
            <person name="Minx P."/>
            <person name="Tomlinson C."/>
            <person name="Chen J."/>
            <person name="Wollam A."/>
            <person name="Pepin K.H."/>
            <person name="Bhonagiri V."/>
            <person name="Zhang X."/>
            <person name="Suruliraj S."/>
            <person name="Antonio M."/>
            <person name="Secka O."/>
            <person name="Thomas J."/>
            <person name="Warren W."/>
            <person name="Mitreva M."/>
            <person name="Mardis E.R."/>
            <person name="Wilson R.K."/>
        </authorList>
    </citation>
    <scope>NUCLEOTIDE SEQUENCE [LARGE SCALE GENOMIC DNA]</scope>
    <source>
        <strain evidence="1 2">GAM260BSi</strain>
    </source>
</reference>
<dbReference type="RefSeq" id="WP_001954642.1">
    <property type="nucleotide sequence ID" value="NZ_KB636940.1"/>
</dbReference>
<dbReference type="HOGENOM" id="CLU_165410_0_0_7"/>
<sequence>MAIWQMLFNKINNGSPFGVITFNKLIEPSSYFDEIMNSYISSEPTNQDRIKSFLINKRDFIGFVEIVIGPSESLFFVYENEPSAIFNLKNYLLVLAKMHCNPTAICYCENKQRFFNKKNNK</sequence>
<dbReference type="Proteomes" id="UP000012023">
    <property type="component" value="Unassembled WGS sequence"/>
</dbReference>